<dbReference type="Proteomes" id="UP000033618">
    <property type="component" value="Unassembled WGS sequence"/>
</dbReference>
<evidence type="ECO:0000313" key="2">
    <source>
        <dbReference type="Proteomes" id="UP000033618"/>
    </source>
</evidence>
<dbReference type="InterPro" id="IPR038058">
    <property type="entry name" value="PhnH-like_sp"/>
</dbReference>
<dbReference type="Gene3D" id="3.40.50.11310">
    <property type="entry name" value="Bacterial phosphonate metabolism protein PhnH"/>
    <property type="match status" value="1"/>
</dbReference>
<comment type="caution">
    <text evidence="1">The sequence shown here is derived from an EMBL/GenBank/DDBJ whole genome shotgun (WGS) entry which is preliminary data.</text>
</comment>
<dbReference type="OrthoDB" id="9814509at2"/>
<dbReference type="AlphaFoldDB" id="A0A0F5JYB5"/>
<dbReference type="PATRIC" id="fig|28092.6.peg.3571"/>
<organism evidence="1 2">
    <name type="scientific">Robbsia andropogonis</name>
    <dbReference type="NCBI Taxonomy" id="28092"/>
    <lineage>
        <taxon>Bacteria</taxon>
        <taxon>Pseudomonadati</taxon>
        <taxon>Pseudomonadota</taxon>
        <taxon>Betaproteobacteria</taxon>
        <taxon>Burkholderiales</taxon>
        <taxon>Burkholderiaceae</taxon>
        <taxon>Robbsia</taxon>
    </lineage>
</organism>
<evidence type="ECO:0008006" key="3">
    <source>
        <dbReference type="Google" id="ProtNLM"/>
    </source>
</evidence>
<dbReference type="Pfam" id="PF05845">
    <property type="entry name" value="PhnH"/>
    <property type="match status" value="1"/>
</dbReference>
<dbReference type="EMBL" id="LAQU01000015">
    <property type="protein sequence ID" value="KKB62881.1"/>
    <property type="molecule type" value="Genomic_DNA"/>
</dbReference>
<protein>
    <recommendedName>
        <fullName evidence="3">Carbon-phosphorus lyase</fullName>
    </recommendedName>
</protein>
<dbReference type="PIRSF" id="PIRSF020680">
    <property type="entry name" value="PhnH"/>
    <property type="match status" value="1"/>
</dbReference>
<dbReference type="STRING" id="28092.WM40_15130"/>
<dbReference type="GO" id="GO:0019634">
    <property type="term" value="P:organic phosphonate metabolic process"/>
    <property type="evidence" value="ECO:0007669"/>
    <property type="project" value="InterPro"/>
</dbReference>
<dbReference type="InterPro" id="IPR008772">
    <property type="entry name" value="Phosphonate_metab_PhnH"/>
</dbReference>
<dbReference type="NCBIfam" id="TIGR03292">
    <property type="entry name" value="PhnH_redo"/>
    <property type="match status" value="1"/>
</dbReference>
<name>A0A0F5JYB5_9BURK</name>
<sequence>MLSGFADPVQGSQAAFRTALHALAHPGRLHAMPDAARCEAPAPLSMAMAALLLTLADGDTPIWLASEFDESIRRFLRFHNGCTLTDRPEKAAFAVLSARSGDPWPALRTFAQGDAANPHTSTTLLIELPMLDDTASSPSTNTSYDARSAERVILHGPGIATTQTLHAIGLPADFWTQWRANQTHFPLGVDVFLVCGATFCGLPRTTQREA</sequence>
<proteinExistence type="predicted"/>
<reference evidence="1 2" key="1">
    <citation type="submission" date="2015-03" db="EMBL/GenBank/DDBJ databases">
        <title>Draft Genome Sequence of Burkholderia andropogonis type strain ICMP2807, isolated from Sorghum bicolor.</title>
        <authorList>
            <person name="Lopes-Santos L."/>
            <person name="Castro D.B."/>
            <person name="Ottoboni L.M."/>
            <person name="Park D."/>
            <person name="Weirc B.S."/>
            <person name="Destefano S.A."/>
        </authorList>
    </citation>
    <scope>NUCLEOTIDE SEQUENCE [LARGE SCALE GENOMIC DNA]</scope>
    <source>
        <strain evidence="1 2">ICMP2807</strain>
    </source>
</reference>
<keyword evidence="2" id="KW-1185">Reference proteome</keyword>
<accession>A0A0F5JYB5</accession>
<dbReference type="SUPFAM" id="SSF159709">
    <property type="entry name" value="PhnH-like"/>
    <property type="match status" value="1"/>
</dbReference>
<gene>
    <name evidence="1" type="ORF">WM40_15130</name>
</gene>
<evidence type="ECO:0000313" key="1">
    <source>
        <dbReference type="EMBL" id="KKB62881.1"/>
    </source>
</evidence>